<sequence>MDLLQFIISLLITAVAVFITAKILSGVTVSGFGSSILVALLLGIVNAIVKPILIFLTIPITIVTLGLFLLVINALMIMLVDAMLSGFKVKNFWWALLFSIILSILNGFLQWVF</sequence>
<dbReference type="PANTHER" id="PTHR37309">
    <property type="entry name" value="SLR0284 PROTEIN"/>
    <property type="match status" value="1"/>
</dbReference>
<dbReference type="PANTHER" id="PTHR37309:SF1">
    <property type="entry name" value="SLR0284 PROTEIN"/>
    <property type="match status" value="1"/>
</dbReference>
<evidence type="ECO:0000313" key="2">
    <source>
        <dbReference type="EMBL" id="GGC56149.1"/>
    </source>
</evidence>
<dbReference type="InterPro" id="IPR007165">
    <property type="entry name" value="Phage_holin_4_2"/>
</dbReference>
<protein>
    <submittedName>
        <fullName evidence="2">Membrane protein</fullName>
    </submittedName>
</protein>
<feature type="transmembrane region" description="Helical" evidence="1">
    <location>
        <begin position="55"/>
        <end position="80"/>
    </location>
</feature>
<feature type="transmembrane region" description="Helical" evidence="1">
    <location>
        <begin position="31"/>
        <end position="49"/>
    </location>
</feature>
<reference evidence="3" key="1">
    <citation type="journal article" date="2019" name="Int. J. Syst. Evol. Microbiol.">
        <title>The Global Catalogue of Microorganisms (GCM) 10K type strain sequencing project: providing services to taxonomists for standard genome sequencing and annotation.</title>
        <authorList>
            <consortium name="The Broad Institute Genomics Platform"/>
            <consortium name="The Broad Institute Genome Sequencing Center for Infectious Disease"/>
            <person name="Wu L."/>
            <person name="Ma J."/>
        </authorList>
    </citation>
    <scope>NUCLEOTIDE SEQUENCE [LARGE SCALE GENOMIC DNA]</scope>
    <source>
        <strain evidence="3">CGMCC 1.10832</strain>
    </source>
</reference>
<dbReference type="Proteomes" id="UP000636010">
    <property type="component" value="Unassembled WGS sequence"/>
</dbReference>
<feature type="transmembrane region" description="Helical" evidence="1">
    <location>
        <begin position="92"/>
        <end position="112"/>
    </location>
</feature>
<keyword evidence="3" id="KW-1185">Reference proteome</keyword>
<name>A0ABQ1N721_9BACT</name>
<gene>
    <name evidence="2" type="ORF">GCM10011506_47320</name>
</gene>
<dbReference type="EMBL" id="BMEC01000027">
    <property type="protein sequence ID" value="GGC56149.1"/>
    <property type="molecule type" value="Genomic_DNA"/>
</dbReference>
<feature type="transmembrane region" description="Helical" evidence="1">
    <location>
        <begin position="6"/>
        <end position="24"/>
    </location>
</feature>
<proteinExistence type="predicted"/>
<evidence type="ECO:0000256" key="1">
    <source>
        <dbReference type="SAM" id="Phobius"/>
    </source>
</evidence>
<keyword evidence="1" id="KW-0472">Membrane</keyword>
<keyword evidence="1" id="KW-1133">Transmembrane helix</keyword>
<comment type="caution">
    <text evidence="2">The sequence shown here is derived from an EMBL/GenBank/DDBJ whole genome shotgun (WGS) entry which is preliminary data.</text>
</comment>
<keyword evidence="1" id="KW-0812">Transmembrane</keyword>
<evidence type="ECO:0000313" key="3">
    <source>
        <dbReference type="Proteomes" id="UP000636010"/>
    </source>
</evidence>
<dbReference type="RefSeq" id="WP_188467842.1">
    <property type="nucleotide sequence ID" value="NZ_BAABHU010000027.1"/>
</dbReference>
<accession>A0ABQ1N721</accession>
<dbReference type="Pfam" id="PF04020">
    <property type="entry name" value="Phage_holin_4_2"/>
    <property type="match status" value="1"/>
</dbReference>
<organism evidence="2 3">
    <name type="scientific">Marivirga lumbricoides</name>
    <dbReference type="NCBI Taxonomy" id="1046115"/>
    <lineage>
        <taxon>Bacteria</taxon>
        <taxon>Pseudomonadati</taxon>
        <taxon>Bacteroidota</taxon>
        <taxon>Cytophagia</taxon>
        <taxon>Cytophagales</taxon>
        <taxon>Marivirgaceae</taxon>
        <taxon>Marivirga</taxon>
    </lineage>
</organism>